<proteinExistence type="predicted"/>
<gene>
    <name evidence="1" type="ORF">MIMGU_mgv1a017273mg</name>
</gene>
<dbReference type="AlphaFoldDB" id="A0A022QM73"/>
<keyword evidence="2" id="KW-1185">Reference proteome</keyword>
<name>A0A022QM73_ERYGU</name>
<dbReference type="Proteomes" id="UP000030748">
    <property type="component" value="Unassembled WGS sequence"/>
</dbReference>
<reference evidence="1 2" key="1">
    <citation type="journal article" date="2013" name="Proc. Natl. Acad. Sci. U.S.A.">
        <title>Fine-scale variation in meiotic recombination in Mimulus inferred from population shotgun sequencing.</title>
        <authorList>
            <person name="Hellsten U."/>
            <person name="Wright K.M."/>
            <person name="Jenkins J."/>
            <person name="Shu S."/>
            <person name="Yuan Y."/>
            <person name="Wessler S.R."/>
            <person name="Schmutz J."/>
            <person name="Willis J.H."/>
            <person name="Rokhsar D.S."/>
        </authorList>
    </citation>
    <scope>NUCLEOTIDE SEQUENCE [LARGE SCALE GENOMIC DNA]</scope>
    <source>
        <strain evidence="2">cv. DUN x IM62</strain>
    </source>
</reference>
<organism evidence="1 2">
    <name type="scientific">Erythranthe guttata</name>
    <name type="common">Yellow monkey flower</name>
    <name type="synonym">Mimulus guttatus</name>
    <dbReference type="NCBI Taxonomy" id="4155"/>
    <lineage>
        <taxon>Eukaryota</taxon>
        <taxon>Viridiplantae</taxon>
        <taxon>Streptophyta</taxon>
        <taxon>Embryophyta</taxon>
        <taxon>Tracheophyta</taxon>
        <taxon>Spermatophyta</taxon>
        <taxon>Magnoliopsida</taxon>
        <taxon>eudicotyledons</taxon>
        <taxon>Gunneridae</taxon>
        <taxon>Pentapetalae</taxon>
        <taxon>asterids</taxon>
        <taxon>lamiids</taxon>
        <taxon>Lamiales</taxon>
        <taxon>Phrymaceae</taxon>
        <taxon>Erythranthe</taxon>
    </lineage>
</organism>
<evidence type="ECO:0000313" key="2">
    <source>
        <dbReference type="Proteomes" id="UP000030748"/>
    </source>
</evidence>
<evidence type="ECO:0000313" key="1">
    <source>
        <dbReference type="EMBL" id="EYU28378.1"/>
    </source>
</evidence>
<accession>A0A022QM73</accession>
<dbReference type="EMBL" id="KI631414">
    <property type="protein sequence ID" value="EYU28378.1"/>
    <property type="molecule type" value="Genomic_DNA"/>
</dbReference>
<protein>
    <submittedName>
        <fullName evidence="1">Uncharacterized protein</fullName>
    </submittedName>
</protein>
<sequence>MERKGLRVRLLLPKLNPQPREVFITYRDCVRCRTHSRDWRIYIYSFDFDRGVFQIKSYHAMESYVGHRTIVISLFSSPLQASILL</sequence>